<dbReference type="OrthoDB" id="8707226at2"/>
<dbReference type="EMBL" id="LOCQ01000057">
    <property type="protein sequence ID" value="OBV38463.1"/>
    <property type="molecule type" value="Genomic_DNA"/>
</dbReference>
<keyword evidence="1" id="KW-0732">Signal</keyword>
<organism evidence="2 3">
    <name type="scientific">Janthinobacterium psychrotolerans</name>
    <dbReference type="NCBI Taxonomy" id="1747903"/>
    <lineage>
        <taxon>Bacteria</taxon>
        <taxon>Pseudomonadati</taxon>
        <taxon>Pseudomonadota</taxon>
        <taxon>Betaproteobacteria</taxon>
        <taxon>Burkholderiales</taxon>
        <taxon>Oxalobacteraceae</taxon>
        <taxon>Janthinobacterium</taxon>
    </lineage>
</organism>
<evidence type="ECO:0000313" key="2">
    <source>
        <dbReference type="EMBL" id="OBV38463.1"/>
    </source>
</evidence>
<dbReference type="STRING" id="1747903.ASR47_100663"/>
<dbReference type="Proteomes" id="UP000092713">
    <property type="component" value="Unassembled WGS sequence"/>
</dbReference>
<protein>
    <recommendedName>
        <fullName evidence="4">DUF2946 family protein</fullName>
    </recommendedName>
</protein>
<comment type="caution">
    <text evidence="2">The sequence shown here is derived from an EMBL/GenBank/DDBJ whole genome shotgun (WGS) entry which is preliminary data.</text>
</comment>
<sequence>MNRTFYRYFVRSLLWLLVATLPLQGFAAAMRSCCLQQATAVAVMEKAAAPHCHAMAATPEHGGTMDVGHGHDCGNHGACSVAATAPPPVPALHPLSLGAQAPPAALPLLFAGHIPAGLERPPRMARFA</sequence>
<feature type="signal peptide" evidence="1">
    <location>
        <begin position="1"/>
        <end position="27"/>
    </location>
</feature>
<dbReference type="RefSeq" id="WP_065308717.1">
    <property type="nucleotide sequence ID" value="NZ_LOCQ01000057.1"/>
</dbReference>
<feature type="chain" id="PRO_5008510059" description="DUF2946 family protein" evidence="1">
    <location>
        <begin position="28"/>
        <end position="128"/>
    </location>
</feature>
<evidence type="ECO:0000256" key="1">
    <source>
        <dbReference type="SAM" id="SignalP"/>
    </source>
</evidence>
<keyword evidence="3" id="KW-1185">Reference proteome</keyword>
<gene>
    <name evidence="2" type="ORF">ASR47_100663</name>
</gene>
<proteinExistence type="predicted"/>
<dbReference type="AlphaFoldDB" id="A0A1A7C2C3"/>
<name>A0A1A7C2C3_9BURK</name>
<accession>A0A1A7C2C3</accession>
<evidence type="ECO:0000313" key="3">
    <source>
        <dbReference type="Proteomes" id="UP000092713"/>
    </source>
</evidence>
<reference evidence="2 3" key="1">
    <citation type="submission" date="2016-04" db="EMBL/GenBank/DDBJ databases">
        <title>Draft genome sequence of Janthinobacterium psychrotolerans sp. nov., isolated from freshwater sediments in Denmark.</title>
        <authorList>
            <person name="Gong X."/>
            <person name="Skrivergaard S."/>
            <person name="Korsgaard B.S."/>
            <person name="Schreiber L."/>
            <person name="Marshall I.P."/>
            <person name="Finster K."/>
            <person name="Schramm A."/>
        </authorList>
    </citation>
    <scope>NUCLEOTIDE SEQUENCE [LARGE SCALE GENOMIC DNA]</scope>
    <source>
        <strain evidence="2 3">S3-2</strain>
    </source>
</reference>
<evidence type="ECO:0008006" key="4">
    <source>
        <dbReference type="Google" id="ProtNLM"/>
    </source>
</evidence>